<reference evidence="2" key="1">
    <citation type="journal article" date="2022" name="Mol. Ecol. Resour.">
        <title>The genomes of chicory, endive, great burdock and yacon provide insights into Asteraceae palaeo-polyploidization history and plant inulin production.</title>
        <authorList>
            <person name="Fan W."/>
            <person name="Wang S."/>
            <person name="Wang H."/>
            <person name="Wang A."/>
            <person name="Jiang F."/>
            <person name="Liu H."/>
            <person name="Zhao H."/>
            <person name="Xu D."/>
            <person name="Zhang Y."/>
        </authorList>
    </citation>
    <scope>NUCLEOTIDE SEQUENCE [LARGE SCALE GENOMIC DNA]</scope>
    <source>
        <strain evidence="2">cv. Yunnan</strain>
    </source>
</reference>
<protein>
    <submittedName>
        <fullName evidence="1">Uncharacterized protein</fullName>
    </submittedName>
</protein>
<name>A0ACB9B5Y8_9ASTR</name>
<organism evidence="1 2">
    <name type="scientific">Smallanthus sonchifolius</name>
    <dbReference type="NCBI Taxonomy" id="185202"/>
    <lineage>
        <taxon>Eukaryota</taxon>
        <taxon>Viridiplantae</taxon>
        <taxon>Streptophyta</taxon>
        <taxon>Embryophyta</taxon>
        <taxon>Tracheophyta</taxon>
        <taxon>Spermatophyta</taxon>
        <taxon>Magnoliopsida</taxon>
        <taxon>eudicotyledons</taxon>
        <taxon>Gunneridae</taxon>
        <taxon>Pentapetalae</taxon>
        <taxon>asterids</taxon>
        <taxon>campanulids</taxon>
        <taxon>Asterales</taxon>
        <taxon>Asteraceae</taxon>
        <taxon>Asteroideae</taxon>
        <taxon>Heliantheae alliance</taxon>
        <taxon>Millerieae</taxon>
        <taxon>Smallanthus</taxon>
    </lineage>
</organism>
<evidence type="ECO:0000313" key="2">
    <source>
        <dbReference type="Proteomes" id="UP001056120"/>
    </source>
</evidence>
<reference evidence="1 2" key="2">
    <citation type="journal article" date="2022" name="Mol. Ecol. Resour.">
        <title>The genomes of chicory, endive, great burdock and yacon provide insights into Asteraceae paleo-polyploidization history and plant inulin production.</title>
        <authorList>
            <person name="Fan W."/>
            <person name="Wang S."/>
            <person name="Wang H."/>
            <person name="Wang A."/>
            <person name="Jiang F."/>
            <person name="Liu H."/>
            <person name="Zhao H."/>
            <person name="Xu D."/>
            <person name="Zhang Y."/>
        </authorList>
    </citation>
    <scope>NUCLEOTIDE SEQUENCE [LARGE SCALE GENOMIC DNA]</scope>
    <source>
        <strain evidence="2">cv. Yunnan</strain>
        <tissue evidence="1">Leaves</tissue>
    </source>
</reference>
<evidence type="ECO:0000313" key="1">
    <source>
        <dbReference type="EMBL" id="KAI3717636.1"/>
    </source>
</evidence>
<keyword evidence="2" id="KW-1185">Reference proteome</keyword>
<gene>
    <name evidence="1" type="ORF">L1987_69380</name>
</gene>
<accession>A0ACB9B5Y8</accession>
<comment type="caution">
    <text evidence="1">The sequence shown here is derived from an EMBL/GenBank/DDBJ whole genome shotgun (WGS) entry which is preliminary data.</text>
</comment>
<dbReference type="Proteomes" id="UP001056120">
    <property type="component" value="Linkage Group LG23"/>
</dbReference>
<proteinExistence type="predicted"/>
<dbReference type="EMBL" id="CM042040">
    <property type="protein sequence ID" value="KAI3717636.1"/>
    <property type="molecule type" value="Genomic_DNA"/>
</dbReference>
<sequence length="169" mass="19394">MIHMILQKSKVDSLQDANVQYASFSPIFGRLYRKSQTIHTKFSVLEWDRKFIHVLGVSTKPGDIWTNYTKEFFTIISTPTKAHIPNLCQLVEEVGDDETALRLRSTGLEVLASMTAQSHVSMDFEFQVTRAERASFFTTRKPTSSYALMITLSQKHTLHHRNVMLSKKV</sequence>